<dbReference type="PANTHER" id="PTHR10859:SF91">
    <property type="entry name" value="DOLICHYL-PHOSPHATE BETA-GLUCOSYLTRANSFERASE"/>
    <property type="match status" value="1"/>
</dbReference>
<protein>
    <submittedName>
        <fullName evidence="2">Glycosyltransferase family 2 protein</fullName>
    </submittedName>
</protein>
<dbReference type="Proteomes" id="UP000634134">
    <property type="component" value="Unassembled WGS sequence"/>
</dbReference>
<reference evidence="3" key="1">
    <citation type="submission" date="2023-07" db="EMBL/GenBank/DDBJ databases">
        <title>Dyadobacter sp. nov 'subterranea' isolated from contaminted grondwater.</title>
        <authorList>
            <person name="Szabo I."/>
            <person name="Al-Omari J."/>
            <person name="Szerdahelyi S.G."/>
            <person name="Rado J."/>
        </authorList>
    </citation>
    <scope>NUCLEOTIDE SEQUENCE [LARGE SCALE GENOMIC DNA]</scope>
    <source>
        <strain evidence="3">UP-52</strain>
    </source>
</reference>
<comment type="caution">
    <text evidence="2">The sequence shown here is derived from an EMBL/GenBank/DDBJ whole genome shotgun (WGS) entry which is preliminary data.</text>
</comment>
<organism evidence="2 3">
    <name type="scientific">Dyadobacter subterraneus</name>
    <dbReference type="NCBI Taxonomy" id="2773304"/>
    <lineage>
        <taxon>Bacteria</taxon>
        <taxon>Pseudomonadati</taxon>
        <taxon>Bacteroidota</taxon>
        <taxon>Cytophagia</taxon>
        <taxon>Cytophagales</taxon>
        <taxon>Spirosomataceae</taxon>
        <taxon>Dyadobacter</taxon>
    </lineage>
</organism>
<proteinExistence type="predicted"/>
<dbReference type="RefSeq" id="WP_194122014.1">
    <property type="nucleotide sequence ID" value="NZ_JACYGY010000001.1"/>
</dbReference>
<dbReference type="Pfam" id="PF00535">
    <property type="entry name" value="Glycos_transf_2"/>
    <property type="match status" value="1"/>
</dbReference>
<dbReference type="SUPFAM" id="SSF53448">
    <property type="entry name" value="Nucleotide-diphospho-sugar transferases"/>
    <property type="match status" value="1"/>
</dbReference>
<dbReference type="InterPro" id="IPR029044">
    <property type="entry name" value="Nucleotide-diphossugar_trans"/>
</dbReference>
<sequence length="246" mass="28033">MKKNNLPPLISVVLPCYNPAEGWCQTLENNITELNGRLPFNRIQYIISNDGSTRLDKSKVCVLTASDNVVFLDSIVNEGKGSAIRKGTMRADGDIIIYTDIDFPFGTDPIVEMVKIFNENPDCWFVYGNRTSEYFKKLPLKRQLISKGLHLLNRLFLSGHITDTQAGIKGLRREILPDVQRTKTNTFVFEIELIRKLIKKKVAIQSVNVFANPSIIFSDFSFKVLLKEAVSLSRIFIMSWVWNDVL</sequence>
<feature type="domain" description="Glycosyltransferase 2-like" evidence="1">
    <location>
        <begin position="11"/>
        <end position="176"/>
    </location>
</feature>
<dbReference type="CDD" id="cd04179">
    <property type="entry name" value="DPM_DPG-synthase_like"/>
    <property type="match status" value="1"/>
</dbReference>
<dbReference type="InterPro" id="IPR001173">
    <property type="entry name" value="Glyco_trans_2-like"/>
</dbReference>
<name>A0ABR9WEJ5_9BACT</name>
<dbReference type="Gene3D" id="3.90.550.10">
    <property type="entry name" value="Spore Coat Polysaccharide Biosynthesis Protein SpsA, Chain A"/>
    <property type="match status" value="1"/>
</dbReference>
<dbReference type="EMBL" id="JACYGY010000001">
    <property type="protein sequence ID" value="MBE9463918.1"/>
    <property type="molecule type" value="Genomic_DNA"/>
</dbReference>
<evidence type="ECO:0000313" key="3">
    <source>
        <dbReference type="Proteomes" id="UP000634134"/>
    </source>
</evidence>
<gene>
    <name evidence="2" type="ORF">IEE83_18705</name>
</gene>
<dbReference type="PANTHER" id="PTHR10859">
    <property type="entry name" value="GLYCOSYL TRANSFERASE"/>
    <property type="match status" value="1"/>
</dbReference>
<keyword evidence="3" id="KW-1185">Reference proteome</keyword>
<evidence type="ECO:0000259" key="1">
    <source>
        <dbReference type="Pfam" id="PF00535"/>
    </source>
</evidence>
<evidence type="ECO:0000313" key="2">
    <source>
        <dbReference type="EMBL" id="MBE9463918.1"/>
    </source>
</evidence>
<accession>A0ABR9WEJ5</accession>